<proteinExistence type="predicted"/>
<evidence type="ECO:0000256" key="1">
    <source>
        <dbReference type="SAM" id="Phobius"/>
    </source>
</evidence>
<keyword evidence="1" id="KW-0472">Membrane</keyword>
<dbReference type="GO" id="GO:0016020">
    <property type="term" value="C:membrane"/>
    <property type="evidence" value="ECO:0007669"/>
    <property type="project" value="InterPro"/>
</dbReference>
<protein>
    <submittedName>
        <fullName evidence="2">CDP-alcohol phosphatidyltransferase family protein</fullName>
    </submittedName>
</protein>
<dbReference type="Proteomes" id="UP000306630">
    <property type="component" value="Unassembled WGS sequence"/>
</dbReference>
<feature type="transmembrane region" description="Helical" evidence="1">
    <location>
        <begin position="50"/>
        <end position="69"/>
    </location>
</feature>
<dbReference type="RefSeq" id="WP_123475794.1">
    <property type="nucleotide sequence ID" value="NZ_CAMRAI010000006.1"/>
</dbReference>
<dbReference type="Gene3D" id="1.20.120.1760">
    <property type="match status" value="1"/>
</dbReference>
<accession>A0A4S2G0Y3</accession>
<dbReference type="GO" id="GO:0008654">
    <property type="term" value="P:phospholipid biosynthetic process"/>
    <property type="evidence" value="ECO:0007669"/>
    <property type="project" value="InterPro"/>
</dbReference>
<keyword evidence="1" id="KW-1133">Transmembrane helix</keyword>
<dbReference type="InterPro" id="IPR000462">
    <property type="entry name" value="CDP-OH_P_trans"/>
</dbReference>
<dbReference type="Pfam" id="PF01066">
    <property type="entry name" value="CDP-OH_P_transf"/>
    <property type="match status" value="1"/>
</dbReference>
<reference evidence="2 3" key="1">
    <citation type="submission" date="2019-04" db="EMBL/GenBank/DDBJ databases">
        <title>Microbes associate with the intestines of laboratory mice.</title>
        <authorList>
            <person name="Navarre W."/>
            <person name="Wong E."/>
            <person name="Huang K."/>
            <person name="Tropini C."/>
            <person name="Ng K."/>
            <person name="Yu B."/>
        </authorList>
    </citation>
    <scope>NUCLEOTIDE SEQUENCE [LARGE SCALE GENOMIC DNA]</scope>
    <source>
        <strain evidence="2 3">NM06_A21</strain>
    </source>
</reference>
<comment type="caution">
    <text evidence="2">The sequence shown here is derived from an EMBL/GenBank/DDBJ whole genome shotgun (WGS) entry which is preliminary data.</text>
</comment>
<dbReference type="EMBL" id="SRYD01000011">
    <property type="protein sequence ID" value="TGY75514.1"/>
    <property type="molecule type" value="Genomic_DNA"/>
</dbReference>
<keyword evidence="2" id="KW-0808">Transferase</keyword>
<feature type="transmembrane region" description="Helical" evidence="1">
    <location>
        <begin position="282"/>
        <end position="301"/>
    </location>
</feature>
<evidence type="ECO:0000313" key="2">
    <source>
        <dbReference type="EMBL" id="TGY75514.1"/>
    </source>
</evidence>
<keyword evidence="1" id="KW-0812">Transmembrane</keyword>
<gene>
    <name evidence="2" type="ORF">E5333_03850</name>
</gene>
<name>A0A4S2G0Y3_9BACT</name>
<dbReference type="InterPro" id="IPR043130">
    <property type="entry name" value="CDP-OH_PTrfase_TM_dom"/>
</dbReference>
<organism evidence="2 3">
    <name type="scientific">Muribaculum intestinale</name>
    <dbReference type="NCBI Taxonomy" id="1796646"/>
    <lineage>
        <taxon>Bacteria</taxon>
        <taxon>Pseudomonadati</taxon>
        <taxon>Bacteroidota</taxon>
        <taxon>Bacteroidia</taxon>
        <taxon>Bacteroidales</taxon>
        <taxon>Muribaculaceae</taxon>
        <taxon>Muribaculum</taxon>
    </lineage>
</organism>
<dbReference type="GO" id="GO:0016780">
    <property type="term" value="F:phosphotransferase activity, for other substituted phosphate groups"/>
    <property type="evidence" value="ECO:0007669"/>
    <property type="project" value="InterPro"/>
</dbReference>
<dbReference type="AlphaFoldDB" id="A0A4S2G0Y3"/>
<sequence length="319" mass="36733">MANNNTAARPTAKVSYRDTLKSMDTEEHIDLAFYRPIGYMWACLAKRLGVTPNAITIASIFLGIGAGIMFYFPDMWLNVIGMLLLVWANSFDSADGQLARMTKQYSRLGRILDGLSGDLWFASIYIAICLRENITSEFFSAHPWVIWVVAVVTGLCHAKQAAAADYYRQFHLYFLKGEEGSELESCDELRSRLATLSWSKNFWKKLTLTFYTNYTANQEALTPSMQALRRELRKRFASAAIPVAFREAFRAKSLPLMKYTNILSFNWRVIALFTALFLQMPWLYFAFELIVLNALLVYMIVRHERICRNFTKELQDGKY</sequence>
<evidence type="ECO:0000313" key="3">
    <source>
        <dbReference type="Proteomes" id="UP000306630"/>
    </source>
</evidence>